<sequence>MDEGRFDEEEYEYDIVGFRKTWDVCYADDYGSFEEITVPSGRYTFRPAPKYAVCENVLQIFSVKVTQLKEEEGLHWPLHVYGSMATRDSADPRRNLFFHRTRDNCQIVTQEDPFLLLTGPSRAVVLIDPVTFEVELKAKCKTESEDKILNFGVFDYRHQGSLQVPPFITTRSSSCKRSELEFTVALLPRSVEATICVKVIRGSWPDHYRGRVISRTASISHGGVVLLDTRYGKMSVKRYGVVELLRNVVSVESGGQLKVSVVASQVDDEENVIAEGLVDFKPKTAGETFSNCDLGFCLMRFWIHWSLPCSVDENVGLQKHVV</sequence>
<evidence type="ECO:0000313" key="3">
    <source>
        <dbReference type="Proteomes" id="UP001497457"/>
    </source>
</evidence>
<dbReference type="EMBL" id="OZ075130">
    <property type="protein sequence ID" value="CAL4973159.1"/>
    <property type="molecule type" value="Genomic_DNA"/>
</dbReference>
<dbReference type="Pfam" id="PF20241">
    <property type="entry name" value="DUF6598"/>
    <property type="match status" value="1"/>
</dbReference>
<organism evidence="2 3">
    <name type="scientific">Urochloa decumbens</name>
    <dbReference type="NCBI Taxonomy" id="240449"/>
    <lineage>
        <taxon>Eukaryota</taxon>
        <taxon>Viridiplantae</taxon>
        <taxon>Streptophyta</taxon>
        <taxon>Embryophyta</taxon>
        <taxon>Tracheophyta</taxon>
        <taxon>Spermatophyta</taxon>
        <taxon>Magnoliopsida</taxon>
        <taxon>Liliopsida</taxon>
        <taxon>Poales</taxon>
        <taxon>Poaceae</taxon>
        <taxon>PACMAD clade</taxon>
        <taxon>Panicoideae</taxon>
        <taxon>Panicodae</taxon>
        <taxon>Paniceae</taxon>
        <taxon>Melinidinae</taxon>
        <taxon>Urochloa</taxon>
    </lineage>
</organism>
<gene>
    <name evidence="2" type="ORF">URODEC1_LOCUS51725</name>
</gene>
<keyword evidence="3" id="KW-1185">Reference proteome</keyword>
<dbReference type="Proteomes" id="UP001497457">
    <property type="component" value="Chromosome 20rd"/>
</dbReference>
<dbReference type="AlphaFoldDB" id="A0ABC9A4F9"/>
<evidence type="ECO:0000313" key="2">
    <source>
        <dbReference type="EMBL" id="CAL4973159.1"/>
    </source>
</evidence>
<protein>
    <recommendedName>
        <fullName evidence="1">DUF6598 domain-containing protein</fullName>
    </recommendedName>
</protein>
<name>A0ABC9A4F9_9POAL</name>
<feature type="domain" description="DUF6598" evidence="1">
    <location>
        <begin position="58"/>
        <end position="300"/>
    </location>
</feature>
<reference evidence="3" key="1">
    <citation type="submission" date="2024-06" db="EMBL/GenBank/DDBJ databases">
        <authorList>
            <person name="Ryan C."/>
        </authorList>
    </citation>
    <scope>NUCLEOTIDE SEQUENCE [LARGE SCALE GENOMIC DNA]</scope>
</reference>
<dbReference type="PANTHER" id="PTHR33065">
    <property type="entry name" value="OS07G0486400 PROTEIN"/>
    <property type="match status" value="1"/>
</dbReference>
<accession>A0ABC9A4F9</accession>
<dbReference type="InterPro" id="IPR046533">
    <property type="entry name" value="DUF6598"/>
</dbReference>
<evidence type="ECO:0000259" key="1">
    <source>
        <dbReference type="Pfam" id="PF20241"/>
    </source>
</evidence>
<reference evidence="2 3" key="2">
    <citation type="submission" date="2024-10" db="EMBL/GenBank/DDBJ databases">
        <authorList>
            <person name="Ryan C."/>
        </authorList>
    </citation>
    <scope>NUCLEOTIDE SEQUENCE [LARGE SCALE GENOMIC DNA]</scope>
</reference>
<dbReference type="PANTHER" id="PTHR33065:SF88">
    <property type="entry name" value="OS11G0104220 PROTEIN"/>
    <property type="match status" value="1"/>
</dbReference>
<proteinExistence type="predicted"/>